<dbReference type="RefSeq" id="WP_189888787.1">
    <property type="nucleotide sequence ID" value="NZ_BMVN01000015.1"/>
</dbReference>
<dbReference type="InterPro" id="IPR028994">
    <property type="entry name" value="Integrin_alpha_N"/>
</dbReference>
<keyword evidence="2" id="KW-1185">Reference proteome</keyword>
<dbReference type="EMBL" id="BMVN01000015">
    <property type="protein sequence ID" value="GHA35717.1"/>
    <property type="molecule type" value="Genomic_DNA"/>
</dbReference>
<proteinExistence type="predicted"/>
<dbReference type="Proteomes" id="UP000653644">
    <property type="component" value="Unassembled WGS sequence"/>
</dbReference>
<reference evidence="2" key="1">
    <citation type="journal article" date="2019" name="Int. J. Syst. Evol. Microbiol.">
        <title>The Global Catalogue of Microorganisms (GCM) 10K type strain sequencing project: providing services to taxonomists for standard genome sequencing and annotation.</title>
        <authorList>
            <consortium name="The Broad Institute Genomics Platform"/>
            <consortium name="The Broad Institute Genome Sequencing Center for Infectious Disease"/>
            <person name="Wu L."/>
            <person name="Ma J."/>
        </authorList>
    </citation>
    <scope>NUCLEOTIDE SEQUENCE [LARGE SCALE GENOMIC DNA]</scope>
    <source>
        <strain evidence="2">JCM 4733</strain>
    </source>
</reference>
<name>A0ABQ3CQK0_9ACTN</name>
<gene>
    <name evidence="1" type="ORF">GCM10010345_45550</name>
</gene>
<dbReference type="PANTHER" id="PTHR23221:SF7">
    <property type="entry name" value="PHOSPHATIDYLINOSITOL-GLYCAN-SPECIFIC PHOSPHOLIPASE D"/>
    <property type="match status" value="1"/>
</dbReference>
<evidence type="ECO:0000313" key="1">
    <source>
        <dbReference type="EMBL" id="GHA35717.1"/>
    </source>
</evidence>
<evidence type="ECO:0000313" key="2">
    <source>
        <dbReference type="Proteomes" id="UP000653644"/>
    </source>
</evidence>
<accession>A0ABQ3CQK0</accession>
<comment type="caution">
    <text evidence="1">The sequence shown here is derived from an EMBL/GenBank/DDBJ whole genome shotgun (WGS) entry which is preliminary data.</text>
</comment>
<dbReference type="PANTHER" id="PTHR23221">
    <property type="entry name" value="GLYCOSYLPHOSPHATIDYLINOSITOL PHOSPHOLIPASE D"/>
    <property type="match status" value="1"/>
</dbReference>
<protein>
    <recommendedName>
        <fullName evidence="3">Integrin-like protein</fullName>
    </recommendedName>
</protein>
<sequence length="214" mass="21189">MYAIKEAGGAGGYAGTFGDQVANAGFNRDGYADLAVSDRSEKAGPKAGAGAVTILWGARAGLGAKATRIPDTGLSQSASGVATAASRNDRFGHALSAGDTHHDGHPDRAVGVPEEEVGSAGNAGGVHVLRGGGSGLTGTGSQWLTRAAAGVPGGATDSEALGLFVRLRDFDRDGDADLLVSGDLYRAGLLLHGSAKGVTTSGASTSDLDPAFPQ</sequence>
<dbReference type="Gene3D" id="2.130.10.130">
    <property type="entry name" value="Integrin alpha, N-terminal"/>
    <property type="match status" value="2"/>
</dbReference>
<dbReference type="SUPFAM" id="SSF69318">
    <property type="entry name" value="Integrin alpha N-terminal domain"/>
    <property type="match status" value="1"/>
</dbReference>
<organism evidence="1 2">
    <name type="scientific">Streptomyces canarius</name>
    <dbReference type="NCBI Taxonomy" id="285453"/>
    <lineage>
        <taxon>Bacteria</taxon>
        <taxon>Bacillati</taxon>
        <taxon>Actinomycetota</taxon>
        <taxon>Actinomycetes</taxon>
        <taxon>Kitasatosporales</taxon>
        <taxon>Streptomycetaceae</taxon>
        <taxon>Streptomyces</taxon>
    </lineage>
</organism>
<evidence type="ECO:0008006" key="3">
    <source>
        <dbReference type="Google" id="ProtNLM"/>
    </source>
</evidence>